<name>A0A4V2RDM9_9BACI</name>
<evidence type="ECO:0000313" key="3">
    <source>
        <dbReference type="Proteomes" id="UP000295689"/>
    </source>
</evidence>
<feature type="transmembrane region" description="Helical" evidence="1">
    <location>
        <begin position="342"/>
        <end position="368"/>
    </location>
</feature>
<keyword evidence="1" id="KW-1133">Transmembrane helix</keyword>
<reference evidence="2 3" key="1">
    <citation type="journal article" date="2015" name="Stand. Genomic Sci.">
        <title>Genomic Encyclopedia of Bacterial and Archaeal Type Strains, Phase III: the genomes of soil and plant-associated and newly described type strains.</title>
        <authorList>
            <person name="Whitman W.B."/>
            <person name="Woyke T."/>
            <person name="Klenk H.P."/>
            <person name="Zhou Y."/>
            <person name="Lilburn T.G."/>
            <person name="Beck B.J."/>
            <person name="De Vos P."/>
            <person name="Vandamme P."/>
            <person name="Eisen J.A."/>
            <person name="Garrity G."/>
            <person name="Hugenholtz P."/>
            <person name="Kyrpides N.C."/>
        </authorList>
    </citation>
    <scope>NUCLEOTIDE SEQUENCE [LARGE SCALE GENOMIC DNA]</scope>
    <source>
        <strain evidence="2 3">CV53</strain>
    </source>
</reference>
<gene>
    <name evidence="2" type="ORF">EV146_105137</name>
</gene>
<proteinExistence type="predicted"/>
<evidence type="ECO:0000313" key="2">
    <source>
        <dbReference type="EMBL" id="TCN25480.1"/>
    </source>
</evidence>
<dbReference type="Proteomes" id="UP000295689">
    <property type="component" value="Unassembled WGS sequence"/>
</dbReference>
<accession>A0A4V2RDM9</accession>
<dbReference type="PANTHER" id="PTHR37813:SF1">
    <property type="entry name" value="FELS-2 PROPHAGE PROTEIN"/>
    <property type="match status" value="1"/>
</dbReference>
<protein>
    <recommendedName>
        <fullName evidence="4">Phage-related protein</fullName>
    </recommendedName>
</protein>
<feature type="transmembrane region" description="Helical" evidence="1">
    <location>
        <begin position="265"/>
        <end position="285"/>
    </location>
</feature>
<keyword evidence="1" id="KW-0812">Transmembrane</keyword>
<comment type="caution">
    <text evidence="2">The sequence shown here is derived from an EMBL/GenBank/DDBJ whole genome shotgun (WGS) entry which is preliminary data.</text>
</comment>
<keyword evidence="1" id="KW-0472">Membrane</keyword>
<organism evidence="2 3">
    <name type="scientific">Mesobacillus foraminis</name>
    <dbReference type="NCBI Taxonomy" id="279826"/>
    <lineage>
        <taxon>Bacteria</taxon>
        <taxon>Bacillati</taxon>
        <taxon>Bacillota</taxon>
        <taxon>Bacilli</taxon>
        <taxon>Bacillales</taxon>
        <taxon>Bacillaceae</taxon>
        <taxon>Mesobacillus</taxon>
    </lineage>
</organism>
<dbReference type="EMBL" id="SLVV01000005">
    <property type="protein sequence ID" value="TCN25480.1"/>
    <property type="molecule type" value="Genomic_DNA"/>
</dbReference>
<evidence type="ECO:0000256" key="1">
    <source>
        <dbReference type="SAM" id="Phobius"/>
    </source>
</evidence>
<feature type="transmembrane region" description="Helical" evidence="1">
    <location>
        <begin position="213"/>
        <end position="234"/>
    </location>
</feature>
<feature type="transmembrane region" description="Helical" evidence="1">
    <location>
        <begin position="392"/>
        <end position="412"/>
    </location>
</feature>
<keyword evidence="3" id="KW-1185">Reference proteome</keyword>
<dbReference type="AlphaFoldDB" id="A0A4V2RDM9"/>
<dbReference type="RefSeq" id="WP_181215844.1">
    <property type="nucleotide sequence ID" value="NZ_JABUHM010000003.1"/>
</dbReference>
<sequence>MAAQTIADLLVEIGIDTSGLEQGAKEAEKTVQGMGSTVSGMAKEMGDNVQGFSDKWGMMSNEMKTAYTSAKSVLDPFKKDLIEVEYGYFKMAQGMSTYKGSTDDFMSAIGEMGKRQKKINDEMIKSNDFMKQSFIEGIGAMMARSSQSDKIAANFDRMNNPLYRVNNGLLKISAGLDGIAKKGTPAYLALKQLGTGANMKDLQEHMRLINGGLLRFQSLALVAAVGAAIFYGALHEGAKSVPGYTESFEGMLSSLREAFQPMVEVFAAVMSKVYDFITAVANLIIKFNEAHPMLAKLIQGFLMLIPALILILSPLAIGIGLFGGLAAAWAALAPLVMPLVTGFMSVFGTVLLVAGVIALLAAGFYLLWTRCEWFRNGLITAWEMIKSATQTAWNFILNSVLLPIWNAIVAFAQQIFGKFQQFWAENGAQIMEIVNTYMTAVKQQIQQGMEFIKGIFQIVWPIIQGIVKIAWNLIKTIINTGLDIILGLIDAAMSLLQGDWRGAWDAIKGIAEDIWHNIESFFENIDLLQIGKDIIQGLINGIGSMAGAVADRVASIANLIPDGLKSFLGIHSPSRLIRDQVGKWIPLGLAEGIDDNSGSVEKSAMNLAKSSIPSVSDIEMGAKLTTRSVSIPDENRVSTMNGTDPNGGNTFNFERLLEGAIFNVREEADIKKIAKEFYNYSRMAARSKGVVMP</sequence>
<feature type="transmembrane region" description="Helical" evidence="1">
    <location>
        <begin position="297"/>
        <end position="330"/>
    </location>
</feature>
<evidence type="ECO:0008006" key="4">
    <source>
        <dbReference type="Google" id="ProtNLM"/>
    </source>
</evidence>
<dbReference type="PANTHER" id="PTHR37813">
    <property type="entry name" value="FELS-2 PROPHAGE PROTEIN"/>
    <property type="match status" value="1"/>
</dbReference>